<comment type="caution">
    <text evidence="2">The sequence shown here is derived from an EMBL/GenBank/DDBJ whole genome shotgun (WGS) entry which is preliminary data.</text>
</comment>
<feature type="region of interest" description="Disordered" evidence="1">
    <location>
        <begin position="1"/>
        <end position="49"/>
    </location>
</feature>
<evidence type="ECO:0000313" key="2">
    <source>
        <dbReference type="EMBL" id="CAL5226926.1"/>
    </source>
</evidence>
<accession>A0ABP1G3P2</accession>
<evidence type="ECO:0000256" key="1">
    <source>
        <dbReference type="SAM" id="MobiDB-lite"/>
    </source>
</evidence>
<protein>
    <submittedName>
        <fullName evidence="2">G9804 protein</fullName>
    </submittedName>
</protein>
<keyword evidence="3" id="KW-1185">Reference proteome</keyword>
<evidence type="ECO:0000313" key="3">
    <source>
        <dbReference type="Proteomes" id="UP001497392"/>
    </source>
</evidence>
<sequence>MSGGQLRPRHRDIAEPGVKSSDHCIVESPVTHPFPEEEEEDDSSDESELPQVYGDVARLLPGLFLTDMGQSNVPRIRRELFGSNLNVNNTRAGIGIGELMHWGWGVSEVALYDRLDSGKPEWRLLGVYPVVDGFAQLNLKDVKGKAKTGDTALYIAPGYWMKKMLGWTWPSTVHLPQKEK</sequence>
<dbReference type="Proteomes" id="UP001497392">
    <property type="component" value="Unassembled WGS sequence"/>
</dbReference>
<dbReference type="EMBL" id="CAXHTA020000016">
    <property type="protein sequence ID" value="CAL5226926.1"/>
    <property type="molecule type" value="Genomic_DNA"/>
</dbReference>
<organism evidence="2 3">
    <name type="scientific">Coccomyxa viridis</name>
    <dbReference type="NCBI Taxonomy" id="1274662"/>
    <lineage>
        <taxon>Eukaryota</taxon>
        <taxon>Viridiplantae</taxon>
        <taxon>Chlorophyta</taxon>
        <taxon>core chlorophytes</taxon>
        <taxon>Trebouxiophyceae</taxon>
        <taxon>Trebouxiophyceae incertae sedis</taxon>
        <taxon>Coccomyxaceae</taxon>
        <taxon>Coccomyxa</taxon>
    </lineage>
</organism>
<proteinExistence type="predicted"/>
<gene>
    <name evidence="2" type="primary">g9804</name>
    <name evidence="2" type="ORF">VP750_LOCUS8832</name>
</gene>
<name>A0ABP1G3P2_9CHLO</name>
<feature type="compositionally biased region" description="Acidic residues" evidence="1">
    <location>
        <begin position="36"/>
        <end position="48"/>
    </location>
</feature>
<reference evidence="2 3" key="1">
    <citation type="submission" date="2024-06" db="EMBL/GenBank/DDBJ databases">
        <authorList>
            <person name="Kraege A."/>
            <person name="Thomma B."/>
        </authorList>
    </citation>
    <scope>NUCLEOTIDE SEQUENCE [LARGE SCALE GENOMIC DNA]</scope>
</reference>